<dbReference type="AlphaFoldDB" id="A0AAV6Y7T9"/>
<evidence type="ECO:0000313" key="2">
    <source>
        <dbReference type="EMBL" id="KAG8390929.1"/>
    </source>
</evidence>
<evidence type="ECO:0000313" key="3">
    <source>
        <dbReference type="Proteomes" id="UP000826271"/>
    </source>
</evidence>
<keyword evidence="3" id="KW-1185">Reference proteome</keyword>
<dbReference type="Proteomes" id="UP000826271">
    <property type="component" value="Unassembled WGS sequence"/>
</dbReference>
<sequence>MGINAKGPADMIEDIQRDQANNTNNDVEENGLEDIDASMSFSLLHSPRRSQLCPVDCRTLRQASEATTATATRQEGGAADTISTAMPVLASSNYSNSSTTRLLRGLSFILASGPSKRGPGH</sequence>
<organism evidence="2 3">
    <name type="scientific">Buddleja alternifolia</name>
    <dbReference type="NCBI Taxonomy" id="168488"/>
    <lineage>
        <taxon>Eukaryota</taxon>
        <taxon>Viridiplantae</taxon>
        <taxon>Streptophyta</taxon>
        <taxon>Embryophyta</taxon>
        <taxon>Tracheophyta</taxon>
        <taxon>Spermatophyta</taxon>
        <taxon>Magnoliopsida</taxon>
        <taxon>eudicotyledons</taxon>
        <taxon>Gunneridae</taxon>
        <taxon>Pentapetalae</taxon>
        <taxon>asterids</taxon>
        <taxon>lamiids</taxon>
        <taxon>Lamiales</taxon>
        <taxon>Scrophulariaceae</taxon>
        <taxon>Buddlejeae</taxon>
        <taxon>Buddleja</taxon>
    </lineage>
</organism>
<comment type="caution">
    <text evidence="2">The sequence shown here is derived from an EMBL/GenBank/DDBJ whole genome shotgun (WGS) entry which is preliminary data.</text>
</comment>
<accession>A0AAV6Y7T9</accession>
<evidence type="ECO:0000256" key="1">
    <source>
        <dbReference type="SAM" id="MobiDB-lite"/>
    </source>
</evidence>
<name>A0AAV6Y7T9_9LAMI</name>
<protein>
    <submittedName>
        <fullName evidence="2">Uncharacterized protein</fullName>
    </submittedName>
</protein>
<feature type="region of interest" description="Disordered" evidence="1">
    <location>
        <begin position="1"/>
        <end position="29"/>
    </location>
</feature>
<reference evidence="2" key="1">
    <citation type="submission" date="2019-10" db="EMBL/GenBank/DDBJ databases">
        <authorList>
            <person name="Zhang R."/>
            <person name="Pan Y."/>
            <person name="Wang J."/>
            <person name="Ma R."/>
            <person name="Yu S."/>
        </authorList>
    </citation>
    <scope>NUCLEOTIDE SEQUENCE</scope>
    <source>
        <strain evidence="2">LA-IB0</strain>
        <tissue evidence="2">Leaf</tissue>
    </source>
</reference>
<gene>
    <name evidence="2" type="ORF">BUALT_Bualt01G0134700</name>
</gene>
<dbReference type="EMBL" id="WHWC01000001">
    <property type="protein sequence ID" value="KAG8390929.1"/>
    <property type="molecule type" value="Genomic_DNA"/>
</dbReference>
<proteinExistence type="predicted"/>